<reference evidence="1 2" key="1">
    <citation type="submission" date="2020-10" db="EMBL/GenBank/DDBJ databases">
        <title>Draft genome of Ramlibacter aquaticus LMG 30558.</title>
        <authorList>
            <person name="Props R."/>
        </authorList>
    </citation>
    <scope>NUCLEOTIDE SEQUENCE [LARGE SCALE GENOMIC DNA]</scope>
    <source>
        <strain evidence="1 2">LMG 30558</strain>
    </source>
</reference>
<proteinExistence type="predicted"/>
<dbReference type="RefSeq" id="WP_193782124.1">
    <property type="nucleotide sequence ID" value="NZ_JADDOJ010000111.1"/>
</dbReference>
<keyword evidence="2" id="KW-1185">Reference proteome</keyword>
<dbReference type="InterPro" id="IPR038396">
    <property type="entry name" value="SpoIIAA-like_sf"/>
</dbReference>
<accession>A0ABR9SJN6</accession>
<dbReference type="InterPro" id="IPR036513">
    <property type="entry name" value="STAS_dom_sf"/>
</dbReference>
<protein>
    <recommendedName>
        <fullName evidence="3">STAS/SEC14 domain-containing protein</fullName>
    </recommendedName>
</protein>
<evidence type="ECO:0000313" key="1">
    <source>
        <dbReference type="EMBL" id="MBE7942576.1"/>
    </source>
</evidence>
<evidence type="ECO:0008006" key="3">
    <source>
        <dbReference type="Google" id="ProtNLM"/>
    </source>
</evidence>
<dbReference type="Gene3D" id="3.40.50.10600">
    <property type="entry name" value="SpoIIaa-like domains"/>
    <property type="match status" value="1"/>
</dbReference>
<dbReference type="Proteomes" id="UP000715965">
    <property type="component" value="Unassembled WGS sequence"/>
</dbReference>
<name>A0ABR9SJN6_9BURK</name>
<evidence type="ECO:0000313" key="2">
    <source>
        <dbReference type="Proteomes" id="UP000715965"/>
    </source>
</evidence>
<dbReference type="SUPFAM" id="SSF52091">
    <property type="entry name" value="SpoIIaa-like"/>
    <property type="match status" value="1"/>
</dbReference>
<sequence length="119" mass="12388">MPFSLTVDSSSLVLHVQAAGPAGLMELGGLVALLGDMTARGGHKLILADLGGVQPQLSFTEHLQFGTQAFHALRGVQRVAAVVPPGFLDAPAARAAQLAGLHVKTFYDATEAMAWLLKS</sequence>
<comment type="caution">
    <text evidence="1">The sequence shown here is derived from an EMBL/GenBank/DDBJ whole genome shotgun (WGS) entry which is preliminary data.</text>
</comment>
<dbReference type="EMBL" id="JADDOJ010000111">
    <property type="protein sequence ID" value="MBE7942576.1"/>
    <property type="molecule type" value="Genomic_DNA"/>
</dbReference>
<gene>
    <name evidence="1" type="ORF">IM725_18565</name>
</gene>
<organism evidence="1 2">
    <name type="scientific">Ramlibacter aquaticus</name>
    <dbReference type="NCBI Taxonomy" id="2780094"/>
    <lineage>
        <taxon>Bacteria</taxon>
        <taxon>Pseudomonadati</taxon>
        <taxon>Pseudomonadota</taxon>
        <taxon>Betaproteobacteria</taxon>
        <taxon>Burkholderiales</taxon>
        <taxon>Comamonadaceae</taxon>
        <taxon>Ramlibacter</taxon>
    </lineage>
</organism>